<evidence type="ECO:0000259" key="1">
    <source>
        <dbReference type="Pfam" id="PF03432"/>
    </source>
</evidence>
<accession>A0ABS8XI53</accession>
<dbReference type="Proteomes" id="UP001201463">
    <property type="component" value="Unassembled WGS sequence"/>
</dbReference>
<dbReference type="Pfam" id="PF03432">
    <property type="entry name" value="Relaxase"/>
    <property type="match status" value="1"/>
</dbReference>
<dbReference type="InterPro" id="IPR005094">
    <property type="entry name" value="Endonuclease_MobA/VirD2"/>
</dbReference>
<name>A0ABS8XI53_9BURK</name>
<gene>
    <name evidence="2" type="ORF">LXT12_13380</name>
</gene>
<keyword evidence="3" id="KW-1185">Reference proteome</keyword>
<reference evidence="2 3" key="1">
    <citation type="submission" date="2021-12" db="EMBL/GenBank/DDBJ databases">
        <title>Genome seq of p7.</title>
        <authorList>
            <person name="Seo T."/>
        </authorList>
    </citation>
    <scope>NUCLEOTIDE SEQUENCE [LARGE SCALE GENOMIC DNA]</scope>
    <source>
        <strain evidence="2 3">P7</strain>
    </source>
</reference>
<sequence length="318" mass="35929">MFYPANRIVKADPTPRLAVLDRRKAAIIRQRIEALVVRRAPQVMVKIVGGGRGMRAIKAQFDYITHHGSLEMEDDRGVRTQGKDALDDMAYRWRVGGSLIDEVSHRHEALYVTLSMPSGVQPSLVLQAARAFAQEELPDSQYVMVLHEHQANPHVHLAVRAQTKSGMRLNPWSDRHRWRETFAEKLRDLGVDAEASSQSTRGEVRKYESPWLVRNDEQGQHDVGITMEIGSQGFNKRAKAMQCWSHILTALARSPDPADRALAEHVAAFLRETPFVTEMLGPPPERDVAPAHNVAPGIHAMEHDRAARRLTVEWSMQR</sequence>
<proteinExistence type="predicted"/>
<comment type="caution">
    <text evidence="2">The sequence shown here is derived from an EMBL/GenBank/DDBJ whole genome shotgun (WGS) entry which is preliminary data.</text>
</comment>
<organism evidence="2 3">
    <name type="scientific">Pelomonas caseinilytica</name>
    <dbReference type="NCBI Taxonomy" id="2906763"/>
    <lineage>
        <taxon>Bacteria</taxon>
        <taxon>Pseudomonadati</taxon>
        <taxon>Pseudomonadota</taxon>
        <taxon>Betaproteobacteria</taxon>
        <taxon>Burkholderiales</taxon>
        <taxon>Sphaerotilaceae</taxon>
        <taxon>Roseateles</taxon>
    </lineage>
</organism>
<dbReference type="RefSeq" id="WP_233392686.1">
    <property type="nucleotide sequence ID" value="NZ_JAJTWT010000005.1"/>
</dbReference>
<evidence type="ECO:0000313" key="2">
    <source>
        <dbReference type="EMBL" id="MCE4538244.1"/>
    </source>
</evidence>
<protein>
    <submittedName>
        <fullName evidence="2">Conjugal transfer protein TraS</fullName>
    </submittedName>
</protein>
<evidence type="ECO:0000313" key="3">
    <source>
        <dbReference type="Proteomes" id="UP001201463"/>
    </source>
</evidence>
<feature type="domain" description="MobA/VirD2-like nuclease" evidence="1">
    <location>
        <begin position="103"/>
        <end position="188"/>
    </location>
</feature>
<dbReference type="EMBL" id="JAJTWT010000005">
    <property type="protein sequence ID" value="MCE4538244.1"/>
    <property type="molecule type" value="Genomic_DNA"/>
</dbReference>